<accession>A0A345XW70</accession>
<dbReference type="RefSeq" id="WP_208882402.1">
    <property type="nucleotide sequence ID" value="NZ_CP031320.1"/>
</dbReference>
<dbReference type="Proteomes" id="UP000254425">
    <property type="component" value="Chromosome"/>
</dbReference>
<sequence>MPEPLSPQQLRSVERTLSLGTWTITAGAVLFSVLTVTPLVERVSPPGWEWTAPILPLVVDAAVVIVVRLDAVLARLGGNGGPWPAVLRWMTGLMTLLLNTADSALRGDMVGTAVHAVAPLLLIVTAEATRAYREALARTLGEIERSRAAAAAERERQRQQVRERERESRERTQREAREHAERTERERADREAAERREEREHAAQMRREEWAREDQRRQEREHAERELWERKERAQATRAVREQARPAFVNSTNDAVNGHESREDNAEIPAPEKLAEDDARAFIRDHMNGGISVRQLADATGWSVGWVATRLQEFRGSDRVPS</sequence>
<name>A0A345XW70_9ACTN</name>
<evidence type="ECO:0000313" key="2">
    <source>
        <dbReference type="EMBL" id="AXK35886.1"/>
    </source>
</evidence>
<dbReference type="AlphaFoldDB" id="A0A345XW70"/>
<dbReference type="EMBL" id="CP031320">
    <property type="protein sequence ID" value="AXK35886.1"/>
    <property type="molecule type" value="Genomic_DNA"/>
</dbReference>
<dbReference type="KEGG" id="sarm:DVA86_27940"/>
<gene>
    <name evidence="2" type="ORF">DVA86_27940</name>
</gene>
<feature type="region of interest" description="Disordered" evidence="1">
    <location>
        <begin position="150"/>
        <end position="216"/>
    </location>
</feature>
<evidence type="ECO:0000256" key="1">
    <source>
        <dbReference type="SAM" id="MobiDB-lite"/>
    </source>
</evidence>
<keyword evidence="3" id="KW-1185">Reference proteome</keyword>
<evidence type="ECO:0000313" key="3">
    <source>
        <dbReference type="Proteomes" id="UP000254425"/>
    </source>
</evidence>
<protein>
    <submittedName>
        <fullName evidence="2">DUF2637 domain-containing protein</fullName>
    </submittedName>
</protein>
<feature type="region of interest" description="Disordered" evidence="1">
    <location>
        <begin position="252"/>
        <end position="274"/>
    </location>
</feature>
<organism evidence="2 3">
    <name type="scientific">Streptomyces armeniacus</name>
    <dbReference type="NCBI Taxonomy" id="83291"/>
    <lineage>
        <taxon>Bacteria</taxon>
        <taxon>Bacillati</taxon>
        <taxon>Actinomycetota</taxon>
        <taxon>Actinomycetes</taxon>
        <taxon>Kitasatosporales</taxon>
        <taxon>Streptomycetaceae</taxon>
        <taxon>Streptomyces</taxon>
    </lineage>
</organism>
<reference evidence="2 3" key="1">
    <citation type="submission" date="2018-07" db="EMBL/GenBank/DDBJ databases">
        <title>Draft genome of the type strain Streptomyces armeniacus ATCC 15676.</title>
        <authorList>
            <person name="Labana P."/>
            <person name="Gosse J.T."/>
            <person name="Boddy C.N."/>
        </authorList>
    </citation>
    <scope>NUCLEOTIDE SEQUENCE [LARGE SCALE GENOMIC DNA]</scope>
    <source>
        <strain evidence="2 3">ATCC 15676</strain>
    </source>
</reference>
<proteinExistence type="predicted"/>